<evidence type="ECO:0000256" key="1">
    <source>
        <dbReference type="SAM" id="MobiDB-lite"/>
    </source>
</evidence>
<gene>
    <name evidence="2" type="ORF">GCM10009727_30570</name>
</gene>
<proteinExistence type="predicted"/>
<accession>A0ABP5KTW9</accession>
<evidence type="ECO:0000313" key="2">
    <source>
        <dbReference type="EMBL" id="GAA2136036.1"/>
    </source>
</evidence>
<dbReference type="EMBL" id="BAAAMR010000023">
    <property type="protein sequence ID" value="GAA2136036.1"/>
    <property type="molecule type" value="Genomic_DNA"/>
</dbReference>
<name>A0ABP5KTW9_9ACTN</name>
<organism evidence="2 3">
    <name type="scientific">Actinomadura napierensis</name>
    <dbReference type="NCBI Taxonomy" id="267854"/>
    <lineage>
        <taxon>Bacteria</taxon>
        <taxon>Bacillati</taxon>
        <taxon>Actinomycetota</taxon>
        <taxon>Actinomycetes</taxon>
        <taxon>Streptosporangiales</taxon>
        <taxon>Thermomonosporaceae</taxon>
        <taxon>Actinomadura</taxon>
    </lineage>
</organism>
<dbReference type="RefSeq" id="WP_344266857.1">
    <property type="nucleotide sequence ID" value="NZ_BAAAMR010000023.1"/>
</dbReference>
<comment type="caution">
    <text evidence="2">The sequence shown here is derived from an EMBL/GenBank/DDBJ whole genome shotgun (WGS) entry which is preliminary data.</text>
</comment>
<protein>
    <submittedName>
        <fullName evidence="2">Uncharacterized protein</fullName>
    </submittedName>
</protein>
<evidence type="ECO:0000313" key="3">
    <source>
        <dbReference type="Proteomes" id="UP001501020"/>
    </source>
</evidence>
<dbReference type="Proteomes" id="UP001501020">
    <property type="component" value="Unassembled WGS sequence"/>
</dbReference>
<feature type="region of interest" description="Disordered" evidence="1">
    <location>
        <begin position="95"/>
        <end position="130"/>
    </location>
</feature>
<sequence length="183" mass="18288">MVVSLRSLVSELAVSKAGLTVESGGLPGAPISAKVYRPAEKGFALDESCGDLGGECGGVVRAVVGAEPAFAAGAVGPGDDRVSPGMLAGTGRGLEFGTGQPADGEASEGLDGQQLSGDGEYGPQDGRGGARPVVTVTDGALPARWAASSSAEGAPVDFAFWPSGRARSRGSALRRAVTWRSSW</sequence>
<reference evidence="3" key="1">
    <citation type="journal article" date="2019" name="Int. J. Syst. Evol. Microbiol.">
        <title>The Global Catalogue of Microorganisms (GCM) 10K type strain sequencing project: providing services to taxonomists for standard genome sequencing and annotation.</title>
        <authorList>
            <consortium name="The Broad Institute Genomics Platform"/>
            <consortium name="The Broad Institute Genome Sequencing Center for Infectious Disease"/>
            <person name="Wu L."/>
            <person name="Ma J."/>
        </authorList>
    </citation>
    <scope>NUCLEOTIDE SEQUENCE [LARGE SCALE GENOMIC DNA]</scope>
    <source>
        <strain evidence="3">JCM 13850</strain>
    </source>
</reference>
<keyword evidence="3" id="KW-1185">Reference proteome</keyword>